<gene>
    <name evidence="2" type="ORF">FNH08_03900</name>
</gene>
<keyword evidence="3" id="KW-1185">Reference proteome</keyword>
<name>A0A5N8XA63_9ACTN</name>
<protein>
    <submittedName>
        <fullName evidence="2">Uncharacterized protein</fullName>
    </submittedName>
</protein>
<evidence type="ECO:0000256" key="1">
    <source>
        <dbReference type="SAM" id="MobiDB-lite"/>
    </source>
</evidence>
<dbReference type="Proteomes" id="UP000400924">
    <property type="component" value="Unassembled WGS sequence"/>
</dbReference>
<organism evidence="2 3">
    <name type="scientific">Streptomyces spongiae</name>
    <dbReference type="NCBI Taxonomy" id="565072"/>
    <lineage>
        <taxon>Bacteria</taxon>
        <taxon>Bacillati</taxon>
        <taxon>Actinomycetota</taxon>
        <taxon>Actinomycetes</taxon>
        <taxon>Kitasatosporales</taxon>
        <taxon>Streptomycetaceae</taxon>
        <taxon>Streptomyces</taxon>
    </lineage>
</organism>
<evidence type="ECO:0000313" key="2">
    <source>
        <dbReference type="EMBL" id="MPY56352.1"/>
    </source>
</evidence>
<comment type="caution">
    <text evidence="2">The sequence shown here is derived from an EMBL/GenBank/DDBJ whole genome shotgun (WGS) entry which is preliminary data.</text>
</comment>
<feature type="region of interest" description="Disordered" evidence="1">
    <location>
        <begin position="79"/>
        <end position="101"/>
    </location>
</feature>
<feature type="region of interest" description="Disordered" evidence="1">
    <location>
        <begin position="248"/>
        <end position="303"/>
    </location>
</feature>
<reference evidence="2 3" key="1">
    <citation type="submission" date="2019-07" db="EMBL/GenBank/DDBJ databases">
        <title>New species of Amycolatopsis and Streptomyces.</title>
        <authorList>
            <person name="Duangmal K."/>
            <person name="Teo W.F.A."/>
            <person name="Lipun K."/>
        </authorList>
    </citation>
    <scope>NUCLEOTIDE SEQUENCE [LARGE SCALE GENOMIC DNA]</scope>
    <source>
        <strain evidence="2 3">NBRC 106415</strain>
    </source>
</reference>
<dbReference type="AlphaFoldDB" id="A0A5N8XA63"/>
<proteinExistence type="predicted"/>
<dbReference type="EMBL" id="VJZC01000013">
    <property type="protein sequence ID" value="MPY56352.1"/>
    <property type="molecule type" value="Genomic_DNA"/>
</dbReference>
<dbReference type="OrthoDB" id="5198573at2"/>
<accession>A0A5N8XA63</accession>
<sequence>MSENYLSGAFRQPRTELQLALDEQTGTEHVTHALRAVLTRLGRLAEDDRDLDASVRRQLSAAVDLLRAAVVGTLSAVRAPAVPEPRSPRPRRSPFRIPLPGFGSDDEERRWAREREEDLLRSRRPVVHTGSLLDQVQAALEAADRLLAEAEVPPPVRVPIDWHEDAELVNLIRDLMTAHSEGDGELALRRIDRLRKDLALRHDIEVVDFDGSNEWMFTLGTSPGVTGGGYRTTQPALVMRDGRILRRGEAVGPSTGPPAPDTDTGTGTGTGIGTGTDTDTGHDERSGQGSESYNNGGKEHNHD</sequence>
<evidence type="ECO:0000313" key="3">
    <source>
        <dbReference type="Proteomes" id="UP000400924"/>
    </source>
</evidence>
<dbReference type="RefSeq" id="WP_152769824.1">
    <property type="nucleotide sequence ID" value="NZ_VJZC01000013.1"/>
</dbReference>